<evidence type="ECO:0000256" key="1">
    <source>
        <dbReference type="ARBA" id="ARBA00022491"/>
    </source>
</evidence>
<dbReference type="AlphaFoldDB" id="A0A4R7W2I3"/>
<organism evidence="8 9">
    <name type="scientific">Actinophytocola oryzae</name>
    <dbReference type="NCBI Taxonomy" id="502181"/>
    <lineage>
        <taxon>Bacteria</taxon>
        <taxon>Bacillati</taxon>
        <taxon>Actinomycetota</taxon>
        <taxon>Actinomycetes</taxon>
        <taxon>Pseudonocardiales</taxon>
        <taxon>Pseudonocardiaceae</taxon>
    </lineage>
</organism>
<comment type="caution">
    <text evidence="8">The sequence shown here is derived from an EMBL/GenBank/DDBJ whole genome shotgun (WGS) entry which is preliminary data.</text>
</comment>
<keyword evidence="3 5" id="KW-0238">DNA-binding</keyword>
<sequence>MARRSTGTASAERGSGTSDTETAPPVRRGKEARRREILDAAAEVFLEKGYDASSTQEIADKVGILKGSLYYYVTSKEDFLYEIIRETHTGAVRAIEPVLAMETDGLHRLANLILRQVEFFTANRTKSVVFFREYRALSAERRAEIEPEGERYRAMVGALLADGQQDGTISADLDVRMTSMAIVEMLNSVHRWFRSTGRVSAARLGRDMAAMLCLGVASQAAIEAHGGADKLREKIENGWGRT</sequence>
<dbReference type="SUPFAM" id="SSF48498">
    <property type="entry name" value="Tetracyclin repressor-like, C-terminal domain"/>
    <property type="match status" value="1"/>
</dbReference>
<evidence type="ECO:0000313" key="8">
    <source>
        <dbReference type="EMBL" id="TDV56228.1"/>
    </source>
</evidence>
<dbReference type="PANTHER" id="PTHR30055:SF175">
    <property type="entry name" value="HTH-TYPE TRANSCRIPTIONAL REPRESSOR KSTR2"/>
    <property type="match status" value="1"/>
</dbReference>
<evidence type="ECO:0000313" key="9">
    <source>
        <dbReference type="Proteomes" id="UP000294927"/>
    </source>
</evidence>
<dbReference type="Pfam" id="PF17932">
    <property type="entry name" value="TetR_C_24"/>
    <property type="match status" value="1"/>
</dbReference>
<dbReference type="InterPro" id="IPR009057">
    <property type="entry name" value="Homeodomain-like_sf"/>
</dbReference>
<evidence type="ECO:0000256" key="4">
    <source>
        <dbReference type="ARBA" id="ARBA00023163"/>
    </source>
</evidence>
<evidence type="ECO:0000256" key="6">
    <source>
        <dbReference type="SAM" id="MobiDB-lite"/>
    </source>
</evidence>
<dbReference type="GO" id="GO:0003700">
    <property type="term" value="F:DNA-binding transcription factor activity"/>
    <property type="evidence" value="ECO:0007669"/>
    <property type="project" value="TreeGrafter"/>
</dbReference>
<evidence type="ECO:0000256" key="2">
    <source>
        <dbReference type="ARBA" id="ARBA00023015"/>
    </source>
</evidence>
<dbReference type="Proteomes" id="UP000294927">
    <property type="component" value="Unassembled WGS sequence"/>
</dbReference>
<gene>
    <name evidence="8" type="ORF">CLV71_102294</name>
</gene>
<dbReference type="InterPro" id="IPR001647">
    <property type="entry name" value="HTH_TetR"/>
</dbReference>
<protein>
    <submittedName>
        <fullName evidence="8">TetR family transcriptional regulator</fullName>
    </submittedName>
</protein>
<keyword evidence="1" id="KW-0678">Repressor</keyword>
<dbReference type="Gene3D" id="1.10.357.10">
    <property type="entry name" value="Tetracycline Repressor, domain 2"/>
    <property type="match status" value="1"/>
</dbReference>
<dbReference type="InterPro" id="IPR050109">
    <property type="entry name" value="HTH-type_TetR-like_transc_reg"/>
</dbReference>
<reference evidence="8 9" key="1">
    <citation type="submission" date="2019-03" db="EMBL/GenBank/DDBJ databases">
        <title>Genomic Encyclopedia of Archaeal and Bacterial Type Strains, Phase II (KMG-II): from individual species to whole genera.</title>
        <authorList>
            <person name="Goeker M."/>
        </authorList>
    </citation>
    <scope>NUCLEOTIDE SEQUENCE [LARGE SCALE GENOMIC DNA]</scope>
    <source>
        <strain evidence="8 9">DSM 45499</strain>
    </source>
</reference>
<dbReference type="PRINTS" id="PR00455">
    <property type="entry name" value="HTHTETR"/>
</dbReference>
<evidence type="ECO:0000256" key="5">
    <source>
        <dbReference type="PROSITE-ProRule" id="PRU00335"/>
    </source>
</evidence>
<evidence type="ECO:0000259" key="7">
    <source>
        <dbReference type="PROSITE" id="PS50977"/>
    </source>
</evidence>
<dbReference type="InterPro" id="IPR041490">
    <property type="entry name" value="KstR2_TetR_C"/>
</dbReference>
<name>A0A4R7W2I3_9PSEU</name>
<dbReference type="SUPFAM" id="SSF46689">
    <property type="entry name" value="Homeodomain-like"/>
    <property type="match status" value="1"/>
</dbReference>
<dbReference type="Gene3D" id="1.10.10.60">
    <property type="entry name" value="Homeodomain-like"/>
    <property type="match status" value="1"/>
</dbReference>
<dbReference type="PROSITE" id="PS50977">
    <property type="entry name" value="HTH_TETR_2"/>
    <property type="match status" value="1"/>
</dbReference>
<keyword evidence="2" id="KW-0805">Transcription regulation</keyword>
<dbReference type="Pfam" id="PF00440">
    <property type="entry name" value="TetR_N"/>
    <property type="match status" value="1"/>
</dbReference>
<dbReference type="InterPro" id="IPR036271">
    <property type="entry name" value="Tet_transcr_reg_TetR-rel_C_sf"/>
</dbReference>
<feature type="compositionally biased region" description="Polar residues" evidence="6">
    <location>
        <begin position="1"/>
        <end position="21"/>
    </location>
</feature>
<feature type="DNA-binding region" description="H-T-H motif" evidence="5">
    <location>
        <begin position="54"/>
        <end position="73"/>
    </location>
</feature>
<evidence type="ECO:0000256" key="3">
    <source>
        <dbReference type="ARBA" id="ARBA00023125"/>
    </source>
</evidence>
<keyword evidence="9" id="KW-1185">Reference proteome</keyword>
<dbReference type="PANTHER" id="PTHR30055">
    <property type="entry name" value="HTH-TYPE TRANSCRIPTIONAL REGULATOR RUTR"/>
    <property type="match status" value="1"/>
</dbReference>
<dbReference type="GO" id="GO:0000976">
    <property type="term" value="F:transcription cis-regulatory region binding"/>
    <property type="evidence" value="ECO:0007669"/>
    <property type="project" value="TreeGrafter"/>
</dbReference>
<accession>A0A4R7W2I3</accession>
<dbReference type="RefSeq" id="WP_166663945.1">
    <property type="nucleotide sequence ID" value="NZ_SOCP01000002.1"/>
</dbReference>
<proteinExistence type="predicted"/>
<keyword evidence="4" id="KW-0804">Transcription</keyword>
<feature type="domain" description="HTH tetR-type" evidence="7">
    <location>
        <begin position="31"/>
        <end position="91"/>
    </location>
</feature>
<feature type="region of interest" description="Disordered" evidence="6">
    <location>
        <begin position="1"/>
        <end position="32"/>
    </location>
</feature>
<dbReference type="EMBL" id="SOCP01000002">
    <property type="protein sequence ID" value="TDV56228.1"/>
    <property type="molecule type" value="Genomic_DNA"/>
</dbReference>